<accession>A0AAV5DHG0</accession>
<evidence type="ECO:0000256" key="1">
    <source>
        <dbReference type="ARBA" id="ARBA00009178"/>
    </source>
</evidence>
<organism evidence="7 8">
    <name type="scientific">Eleusine coracana subsp. coracana</name>
    <dbReference type="NCBI Taxonomy" id="191504"/>
    <lineage>
        <taxon>Eukaryota</taxon>
        <taxon>Viridiplantae</taxon>
        <taxon>Streptophyta</taxon>
        <taxon>Embryophyta</taxon>
        <taxon>Tracheophyta</taxon>
        <taxon>Spermatophyta</taxon>
        <taxon>Magnoliopsida</taxon>
        <taxon>Liliopsida</taxon>
        <taxon>Poales</taxon>
        <taxon>Poaceae</taxon>
        <taxon>PACMAD clade</taxon>
        <taxon>Chloridoideae</taxon>
        <taxon>Cynodonteae</taxon>
        <taxon>Eleusininae</taxon>
        <taxon>Eleusine</taxon>
    </lineage>
</organism>
<evidence type="ECO:0000256" key="5">
    <source>
        <dbReference type="ARBA" id="ARBA00037228"/>
    </source>
</evidence>
<keyword evidence="8" id="KW-1185">Reference proteome</keyword>
<dbReference type="AlphaFoldDB" id="A0AAV5DHG0"/>
<sequence>MSKPVTQITLLLTLVVVSVFLRPGYAAGQVQHTGFVSYIAMNKDHIPGRRNLNHPGAFANTYTRGCEKEERCRGGSEMAAATT</sequence>
<feature type="chain" id="PRO_5043797784" evidence="6">
    <location>
        <begin position="27"/>
        <end position="83"/>
    </location>
</feature>
<evidence type="ECO:0000256" key="2">
    <source>
        <dbReference type="ARBA" id="ARBA00022702"/>
    </source>
</evidence>
<reference evidence="7" key="1">
    <citation type="journal article" date="2018" name="DNA Res.">
        <title>Multiple hybrid de novo genome assembly of finger millet, an orphan allotetraploid crop.</title>
        <authorList>
            <person name="Hatakeyama M."/>
            <person name="Aluri S."/>
            <person name="Balachadran M.T."/>
            <person name="Sivarajan S.R."/>
            <person name="Patrignani A."/>
            <person name="Gruter S."/>
            <person name="Poveda L."/>
            <person name="Shimizu-Inatsugi R."/>
            <person name="Baeten J."/>
            <person name="Francoijs K.J."/>
            <person name="Nataraja K.N."/>
            <person name="Reddy Y.A.N."/>
            <person name="Phadnis S."/>
            <person name="Ravikumar R.L."/>
            <person name="Schlapbach R."/>
            <person name="Sreeman S.M."/>
            <person name="Shimizu K.K."/>
        </authorList>
    </citation>
    <scope>NUCLEOTIDE SEQUENCE</scope>
</reference>
<comment type="function">
    <text evidence="5">Cell signaling peptide that may regulate plant stress, growth, and development. Mediates a rapid alkalinization of extracellular space by mediating a transient increase in the cytoplasmic Ca(2+) concentration leading to a calcium-dependent signaling events through a cell surface receptor and a concomitant activation of some intracellular mitogen-activated protein kinases.</text>
</comment>
<evidence type="ECO:0000256" key="3">
    <source>
        <dbReference type="ARBA" id="ARBA00022729"/>
    </source>
</evidence>
<dbReference type="GO" id="GO:0005179">
    <property type="term" value="F:hormone activity"/>
    <property type="evidence" value="ECO:0007669"/>
    <property type="project" value="UniProtKB-KW"/>
</dbReference>
<evidence type="ECO:0000313" key="8">
    <source>
        <dbReference type="Proteomes" id="UP001054889"/>
    </source>
</evidence>
<name>A0AAV5DHG0_ELECO</name>
<protein>
    <submittedName>
        <fullName evidence="7">Uncharacterized protein</fullName>
    </submittedName>
</protein>
<proteinExistence type="inferred from homology"/>
<keyword evidence="3 6" id="KW-0732">Signal</keyword>
<dbReference type="Pfam" id="PF05498">
    <property type="entry name" value="RALF"/>
    <property type="match status" value="1"/>
</dbReference>
<keyword evidence="4" id="KW-1015">Disulfide bond</keyword>
<dbReference type="Proteomes" id="UP001054889">
    <property type="component" value="Unassembled WGS sequence"/>
</dbReference>
<gene>
    <name evidence="7" type="primary">ga27901</name>
    <name evidence="7" type="ORF">PR202_ga27901</name>
</gene>
<dbReference type="PANTHER" id="PTHR34270:SF3">
    <property type="entry name" value="PROTEIN RALF-LIKE 16-RELATED"/>
    <property type="match status" value="1"/>
</dbReference>
<comment type="caution">
    <text evidence="7">The sequence shown here is derived from an EMBL/GenBank/DDBJ whole genome shotgun (WGS) entry which is preliminary data.</text>
</comment>
<comment type="similarity">
    <text evidence="1">Belongs to the plant rapid alkalinization factor (RALF) family.</text>
</comment>
<feature type="signal peptide" evidence="6">
    <location>
        <begin position="1"/>
        <end position="26"/>
    </location>
</feature>
<dbReference type="PANTHER" id="PTHR34270">
    <property type="entry name" value="PROTEIN RALF-LIKE 15-RELATED"/>
    <property type="match status" value="1"/>
</dbReference>
<dbReference type="InterPro" id="IPR008801">
    <property type="entry name" value="RALF"/>
</dbReference>
<keyword evidence="2" id="KW-0372">Hormone</keyword>
<evidence type="ECO:0000256" key="6">
    <source>
        <dbReference type="SAM" id="SignalP"/>
    </source>
</evidence>
<evidence type="ECO:0000313" key="7">
    <source>
        <dbReference type="EMBL" id="GJN09856.1"/>
    </source>
</evidence>
<reference evidence="7" key="2">
    <citation type="submission" date="2021-12" db="EMBL/GenBank/DDBJ databases">
        <title>Resequencing data analysis of finger millet.</title>
        <authorList>
            <person name="Hatakeyama M."/>
            <person name="Aluri S."/>
            <person name="Balachadran M.T."/>
            <person name="Sivarajan S.R."/>
            <person name="Poveda L."/>
            <person name="Shimizu-Inatsugi R."/>
            <person name="Schlapbach R."/>
            <person name="Sreeman S.M."/>
            <person name="Shimizu K.K."/>
        </authorList>
    </citation>
    <scope>NUCLEOTIDE SEQUENCE</scope>
</reference>
<evidence type="ECO:0000256" key="4">
    <source>
        <dbReference type="ARBA" id="ARBA00023157"/>
    </source>
</evidence>
<dbReference type="EMBL" id="BQKI01000017">
    <property type="protein sequence ID" value="GJN09856.1"/>
    <property type="molecule type" value="Genomic_DNA"/>
</dbReference>